<evidence type="ECO:0000313" key="2">
    <source>
        <dbReference type="EMBL" id="CAI9287418.1"/>
    </source>
</evidence>
<protein>
    <submittedName>
        <fullName evidence="2">Uncharacterized protein</fullName>
    </submittedName>
</protein>
<keyword evidence="3" id="KW-1185">Reference proteome</keyword>
<evidence type="ECO:0000313" key="3">
    <source>
        <dbReference type="Proteomes" id="UP001177003"/>
    </source>
</evidence>
<feature type="compositionally biased region" description="Low complexity" evidence="1">
    <location>
        <begin position="82"/>
        <end position="98"/>
    </location>
</feature>
<name>A0AA35Z865_LACSI</name>
<proteinExistence type="predicted"/>
<evidence type="ECO:0000256" key="1">
    <source>
        <dbReference type="SAM" id="MobiDB-lite"/>
    </source>
</evidence>
<reference evidence="2" key="1">
    <citation type="submission" date="2023-04" db="EMBL/GenBank/DDBJ databases">
        <authorList>
            <person name="Vijverberg K."/>
            <person name="Xiong W."/>
            <person name="Schranz E."/>
        </authorList>
    </citation>
    <scope>NUCLEOTIDE SEQUENCE</scope>
</reference>
<dbReference type="Proteomes" id="UP001177003">
    <property type="component" value="Chromosome 5"/>
</dbReference>
<accession>A0AA35Z865</accession>
<dbReference type="EMBL" id="OX465081">
    <property type="protein sequence ID" value="CAI9287418.1"/>
    <property type="molecule type" value="Genomic_DNA"/>
</dbReference>
<dbReference type="AlphaFoldDB" id="A0AA35Z865"/>
<sequence>MAGGKEVGGTQLKRVEYLEAELGHLNDRMENEGHQIQQQADSIASMQMKMDQKFEEVLRALSRGRSFRQTCVFHDDIPKNNSGGSKPVVSGSSYSSGSSDGGGRPPGGKYGGGTN</sequence>
<feature type="compositionally biased region" description="Gly residues" evidence="1">
    <location>
        <begin position="99"/>
        <end position="115"/>
    </location>
</feature>
<organism evidence="2 3">
    <name type="scientific">Lactuca saligna</name>
    <name type="common">Willowleaf lettuce</name>
    <dbReference type="NCBI Taxonomy" id="75948"/>
    <lineage>
        <taxon>Eukaryota</taxon>
        <taxon>Viridiplantae</taxon>
        <taxon>Streptophyta</taxon>
        <taxon>Embryophyta</taxon>
        <taxon>Tracheophyta</taxon>
        <taxon>Spermatophyta</taxon>
        <taxon>Magnoliopsida</taxon>
        <taxon>eudicotyledons</taxon>
        <taxon>Gunneridae</taxon>
        <taxon>Pentapetalae</taxon>
        <taxon>asterids</taxon>
        <taxon>campanulids</taxon>
        <taxon>Asterales</taxon>
        <taxon>Asteraceae</taxon>
        <taxon>Cichorioideae</taxon>
        <taxon>Cichorieae</taxon>
        <taxon>Lactucinae</taxon>
        <taxon>Lactuca</taxon>
    </lineage>
</organism>
<gene>
    <name evidence="2" type="ORF">LSALG_LOCUS26780</name>
</gene>
<feature type="region of interest" description="Disordered" evidence="1">
    <location>
        <begin position="74"/>
        <end position="115"/>
    </location>
</feature>